<dbReference type="SUPFAM" id="SSF51445">
    <property type="entry name" value="(Trans)glycosidases"/>
    <property type="match status" value="1"/>
</dbReference>
<sequence>MMKKRTAYSKLATILAVSLFVNTVHAQLAYPPEKQKWDADQLGNHRAVLKINTDQKEVQAVIPWRNRWVEANQEVIIVDSASNQQLSSINYLWMNTESGGLRFRPTSGKGIYYVYYLPYKMGGRSRNYPDAIYLKNSTPAPAQAAKNGAISSKGITVERFEAVDQYNSNDPMEVLATKAEIKSFLNSNAKEDYFVFPERRESPIKMENNLPQLWVKKTKVPNQLEGKAQKGEYYTFQLGLWSPKRDLQTVQVSFSDFKSSDGTIIAANNLNCLNTQGTAYTGEAMHLTVNVPANKIQALWCGMQVPENIPGGTYVGTATVKANNATAKKVKLVFHVTDNASGLASVDQPWKMTRLPWLNSTLAQKNTVIAPYTPIALTADSTLQLLGREVKLSATGLPKQISTFFTPEMTSISTKPNILLYEPVHFHFYRASDGKEIQLQAAGVQFKEKNEGEYRWIAKNESADLTMEVEGKLEFDGYLHYVVKLTALNDITLKDINMHIPVMPDKANYFMGLGQKGGNRPEQLSWKWDVANKNQDGGWIGAVNAGLQFSLRDEHYSRPLNTNFYLQKPLVLPTSWGNENKGGIDIGLKGKSVLVNSYSGERHLKKGAVLYYNFNLLITPFHPINTEAQWNERYYHAYKPVDSVVASGSNVINIHHANVINPYINYPFIATKEMKQYIDQAHHAGLKVKIYNTVREVSNRVYELYPLRSLGTEVFSPGKGGGYSWLQEHVGNNYIAAWYVPEFKDAALINSGMNRWHNYYVEGMNWLVDHIGIDGIYLDDVAFDRVTMKRIKRVLTKNGKSGLIDLHSANQYNKSDGFNNSANLYLEHFPYINRLWFGEYFDYENNQPDFFLTEVSGIPFGLMGEMLQDGGNPWRGMIYGMTNRMPYQKLTPKDLWKTWDNFGIKGSNMIGYWSPNIPVKTDNEKVLTTVYSRPGKAMVAMASWADTDVDVRLVIDWDKLGIDPKKAKLSIPTIANFQSGTVYKYGDKISIAKNKGIILLIE</sequence>
<keyword evidence="4" id="KW-1185">Reference proteome</keyword>
<dbReference type="RefSeq" id="WP_346083581.1">
    <property type="nucleotide sequence ID" value="NZ_BAAAZK010000002.1"/>
</dbReference>
<evidence type="ECO:0000256" key="1">
    <source>
        <dbReference type="SAM" id="SignalP"/>
    </source>
</evidence>
<dbReference type="InterPro" id="IPR045711">
    <property type="entry name" value="GH123-like_N"/>
</dbReference>
<organism evidence="3 4">
    <name type="scientific">Sphingobacterium ginsenosidimutans</name>
    <dbReference type="NCBI Taxonomy" id="687845"/>
    <lineage>
        <taxon>Bacteria</taxon>
        <taxon>Pseudomonadati</taxon>
        <taxon>Bacteroidota</taxon>
        <taxon>Sphingobacteriia</taxon>
        <taxon>Sphingobacteriales</taxon>
        <taxon>Sphingobacteriaceae</taxon>
        <taxon>Sphingobacterium</taxon>
    </lineage>
</organism>
<protein>
    <submittedName>
        <fullName evidence="3">DUF6067 family protein</fullName>
    </submittedName>
</protein>
<evidence type="ECO:0000313" key="4">
    <source>
        <dbReference type="Proteomes" id="UP001500167"/>
    </source>
</evidence>
<dbReference type="Pfam" id="PF19543">
    <property type="entry name" value="GH123_N"/>
    <property type="match status" value="1"/>
</dbReference>
<feature type="signal peptide" evidence="1">
    <location>
        <begin position="1"/>
        <end position="26"/>
    </location>
</feature>
<name>A0ABP7ZPX4_9SPHI</name>
<gene>
    <name evidence="3" type="ORF">GCM10022218_01110</name>
</gene>
<dbReference type="Proteomes" id="UP001500167">
    <property type="component" value="Unassembled WGS sequence"/>
</dbReference>
<reference evidence="4" key="1">
    <citation type="journal article" date="2019" name="Int. J. Syst. Evol. Microbiol.">
        <title>The Global Catalogue of Microorganisms (GCM) 10K type strain sequencing project: providing services to taxonomists for standard genome sequencing and annotation.</title>
        <authorList>
            <consortium name="The Broad Institute Genomics Platform"/>
            <consortium name="The Broad Institute Genome Sequencing Center for Infectious Disease"/>
            <person name="Wu L."/>
            <person name="Ma J."/>
        </authorList>
    </citation>
    <scope>NUCLEOTIDE SEQUENCE [LARGE SCALE GENOMIC DNA]</scope>
    <source>
        <strain evidence="4">JCM 16722</strain>
    </source>
</reference>
<accession>A0ABP7ZPX4</accession>
<comment type="caution">
    <text evidence="3">The sequence shown here is derived from an EMBL/GenBank/DDBJ whole genome shotgun (WGS) entry which is preliminary data.</text>
</comment>
<feature type="domain" description="Glycoside hydrolase 123-like N-terminal" evidence="2">
    <location>
        <begin position="35"/>
        <end position="1002"/>
    </location>
</feature>
<evidence type="ECO:0000259" key="2">
    <source>
        <dbReference type="Pfam" id="PF19543"/>
    </source>
</evidence>
<proteinExistence type="predicted"/>
<dbReference type="EMBL" id="BAAAZK010000002">
    <property type="protein sequence ID" value="GAA4167579.1"/>
    <property type="molecule type" value="Genomic_DNA"/>
</dbReference>
<dbReference type="InterPro" id="IPR017853">
    <property type="entry name" value="GH"/>
</dbReference>
<keyword evidence="1" id="KW-0732">Signal</keyword>
<evidence type="ECO:0000313" key="3">
    <source>
        <dbReference type="EMBL" id="GAA4167579.1"/>
    </source>
</evidence>
<feature type="chain" id="PRO_5045472415" evidence="1">
    <location>
        <begin position="27"/>
        <end position="1002"/>
    </location>
</feature>